<evidence type="ECO:0000259" key="1">
    <source>
        <dbReference type="Pfam" id="PF00685"/>
    </source>
</evidence>
<dbReference type="AlphaFoldDB" id="A0A1Q9EPS3"/>
<dbReference type="Pfam" id="PF00685">
    <property type="entry name" value="Sulfotransfer_1"/>
    <property type="match status" value="1"/>
</dbReference>
<accession>A0A1Q9EPS3</accession>
<protein>
    <recommendedName>
        <fullName evidence="1">Sulfotransferase domain-containing protein</fullName>
    </recommendedName>
</protein>
<gene>
    <name evidence="2" type="ORF">AK812_SmicGene6955</name>
</gene>
<comment type="caution">
    <text evidence="2">The sequence shown here is derived from an EMBL/GenBank/DDBJ whole genome shotgun (WGS) entry which is preliminary data.</text>
</comment>
<dbReference type="InterPro" id="IPR000863">
    <property type="entry name" value="Sulfotransferase_dom"/>
</dbReference>
<dbReference type="InterPro" id="IPR027417">
    <property type="entry name" value="P-loop_NTPase"/>
</dbReference>
<dbReference type="Gene3D" id="3.40.50.300">
    <property type="entry name" value="P-loop containing nucleotide triphosphate hydrolases"/>
    <property type="match status" value="1"/>
</dbReference>
<organism evidence="2 3">
    <name type="scientific">Symbiodinium microadriaticum</name>
    <name type="common">Dinoflagellate</name>
    <name type="synonym">Zooxanthella microadriatica</name>
    <dbReference type="NCBI Taxonomy" id="2951"/>
    <lineage>
        <taxon>Eukaryota</taxon>
        <taxon>Sar</taxon>
        <taxon>Alveolata</taxon>
        <taxon>Dinophyceae</taxon>
        <taxon>Suessiales</taxon>
        <taxon>Symbiodiniaceae</taxon>
        <taxon>Symbiodinium</taxon>
    </lineage>
</organism>
<name>A0A1Q9EPS3_SYMMI</name>
<proteinExistence type="predicted"/>
<evidence type="ECO:0000313" key="2">
    <source>
        <dbReference type="EMBL" id="OLQ09433.1"/>
    </source>
</evidence>
<keyword evidence="3" id="KW-1185">Reference proteome</keyword>
<sequence>MASLLDQMLATLEPLKDLQWAAIGFPKDLQGAYTGTLGEWRFMEETVHERFHRCRSQGRLYYELASELPGPAGPRSMASALCLSKRLLLARAEAALLLGLMLAQNAPEADADLAAALTPEMLSNGTGLMLTRLATFADFRLDWLVLGAAKCGTTSLQYNLGLHPQLRLKSTHSATFSHAFLYSSSRFLPAQHLQREFFSRRPCELKGHPDQRKGSPRELAAPAELVGCSLVADLTPLYEDGTGDLLSNLSVPEARPEHFLFPFLLSSLLRNKPHLKLLYAVRDPLECFLSLSSWRQAQNPWCFQEDLGDQGSAWQCWQNVGHCRLSQALDLACSLGPMGCTRQNLGLLLVGQTSEKRALASAAEFLGAERSFFEDPSLVLHSWNRAKKGRHDRQALCRPELTALREFLRRLFRTEYTKLAERLSRFELLKGSAEELLEMENWKCPDET</sequence>
<dbReference type="SUPFAM" id="SSF52540">
    <property type="entry name" value="P-loop containing nucleoside triphosphate hydrolases"/>
    <property type="match status" value="1"/>
</dbReference>
<dbReference type="Proteomes" id="UP000186817">
    <property type="component" value="Unassembled WGS sequence"/>
</dbReference>
<evidence type="ECO:0000313" key="3">
    <source>
        <dbReference type="Proteomes" id="UP000186817"/>
    </source>
</evidence>
<reference evidence="2 3" key="1">
    <citation type="submission" date="2016-02" db="EMBL/GenBank/DDBJ databases">
        <title>Genome analysis of coral dinoflagellate symbionts highlights evolutionary adaptations to a symbiotic lifestyle.</title>
        <authorList>
            <person name="Aranda M."/>
            <person name="Li Y."/>
            <person name="Liew Y.J."/>
            <person name="Baumgarten S."/>
            <person name="Simakov O."/>
            <person name="Wilson M."/>
            <person name="Piel J."/>
            <person name="Ashoor H."/>
            <person name="Bougouffa S."/>
            <person name="Bajic V.B."/>
            <person name="Ryu T."/>
            <person name="Ravasi T."/>
            <person name="Bayer T."/>
            <person name="Micklem G."/>
            <person name="Kim H."/>
            <person name="Bhak J."/>
            <person name="Lajeunesse T.C."/>
            <person name="Voolstra C.R."/>
        </authorList>
    </citation>
    <scope>NUCLEOTIDE SEQUENCE [LARGE SCALE GENOMIC DNA]</scope>
    <source>
        <strain evidence="2 3">CCMP2467</strain>
    </source>
</reference>
<dbReference type="OrthoDB" id="424371at2759"/>
<dbReference type="GO" id="GO:0008146">
    <property type="term" value="F:sulfotransferase activity"/>
    <property type="evidence" value="ECO:0007669"/>
    <property type="project" value="InterPro"/>
</dbReference>
<dbReference type="EMBL" id="LSRX01000097">
    <property type="protein sequence ID" value="OLQ09433.1"/>
    <property type="molecule type" value="Genomic_DNA"/>
</dbReference>
<feature type="domain" description="Sulfotransferase" evidence="1">
    <location>
        <begin position="142"/>
        <end position="293"/>
    </location>
</feature>